<sequence length="82" mass="8462">MTPTLTSEFRPASEGTRAASEALGARPRRARASMTSPSTPWVRSAASSGSTSAASGTPTCSALRTSSSTPCSPTSRPRRCCR</sequence>
<dbReference type="EMBL" id="GIFC01002692">
    <property type="protein sequence ID" value="MXU84775.1"/>
    <property type="molecule type" value="Transcribed_RNA"/>
</dbReference>
<reference evidence="2" key="1">
    <citation type="submission" date="2019-12" db="EMBL/GenBank/DDBJ databases">
        <title>An insight into the sialome of adult female Ixodes ricinus ticks feeding for 6 days.</title>
        <authorList>
            <person name="Perner J."/>
            <person name="Ribeiro J.M.C."/>
        </authorList>
    </citation>
    <scope>NUCLEOTIDE SEQUENCE</scope>
    <source>
        <strain evidence="2">Semi-engorged</strain>
        <tissue evidence="2">Salivary glands</tissue>
    </source>
</reference>
<name>A0A6B0U890_IXORI</name>
<evidence type="ECO:0000256" key="1">
    <source>
        <dbReference type="SAM" id="MobiDB-lite"/>
    </source>
</evidence>
<dbReference type="AlphaFoldDB" id="A0A6B0U890"/>
<evidence type="ECO:0000313" key="2">
    <source>
        <dbReference type="EMBL" id="MXU84775.1"/>
    </source>
</evidence>
<organism evidence="2">
    <name type="scientific">Ixodes ricinus</name>
    <name type="common">Common tick</name>
    <name type="synonym">Acarus ricinus</name>
    <dbReference type="NCBI Taxonomy" id="34613"/>
    <lineage>
        <taxon>Eukaryota</taxon>
        <taxon>Metazoa</taxon>
        <taxon>Ecdysozoa</taxon>
        <taxon>Arthropoda</taxon>
        <taxon>Chelicerata</taxon>
        <taxon>Arachnida</taxon>
        <taxon>Acari</taxon>
        <taxon>Parasitiformes</taxon>
        <taxon>Ixodida</taxon>
        <taxon>Ixodoidea</taxon>
        <taxon>Ixodidae</taxon>
        <taxon>Ixodinae</taxon>
        <taxon>Ixodes</taxon>
    </lineage>
</organism>
<proteinExistence type="predicted"/>
<accession>A0A6B0U890</accession>
<feature type="compositionally biased region" description="Low complexity" evidence="1">
    <location>
        <begin position="44"/>
        <end position="75"/>
    </location>
</feature>
<feature type="region of interest" description="Disordered" evidence="1">
    <location>
        <begin position="1"/>
        <end position="82"/>
    </location>
</feature>
<protein>
    <submittedName>
        <fullName evidence="2">Uncharacterized protein</fullName>
    </submittedName>
</protein>